<evidence type="ECO:0000313" key="1">
    <source>
        <dbReference type="EMBL" id="AXQ69677.1"/>
    </source>
</evidence>
<reference evidence="1" key="2">
    <citation type="submission" date="2021-07" db="EMBL/GenBank/DDBJ databases">
        <title>Giant CbK-like Caulobacter bacteriophages have genetically divergent genomes.</title>
        <authorList>
            <person name="Wilson K."/>
            <person name="Ely B."/>
        </authorList>
    </citation>
    <scope>NUCLEOTIDE SEQUENCE</scope>
</reference>
<accession>A0A385EFU3</accession>
<gene>
    <name evidence="1" type="ORF">CcrSC_gp095</name>
</gene>
<proteinExistence type="predicted"/>
<sequence length="139" mass="15226">MALPDPQNVGHMQMVAHLADEMAKITALSDRHDPNDHYPPKGTPDGCLILALSCDNFTVLGHTGRYLHAMINCAGFNGEELGLEGVPDEPGYWVCENGSVNAGTDSYTGEGYAEMYGDWRPARREDFEHYGVDLPAMLL</sequence>
<evidence type="ECO:0000313" key="2">
    <source>
        <dbReference type="Proteomes" id="UP000259683"/>
    </source>
</evidence>
<keyword evidence="2" id="KW-1185">Reference proteome</keyword>
<protein>
    <submittedName>
        <fullName evidence="1">Uncharacterized protein</fullName>
    </submittedName>
</protein>
<dbReference type="Proteomes" id="UP000259683">
    <property type="component" value="Segment"/>
</dbReference>
<organism evidence="1 2">
    <name type="scientific">Caulobacter phage CcrSC</name>
    <dbReference type="NCBI Taxonomy" id="2283272"/>
    <lineage>
        <taxon>Viruses</taxon>
        <taxon>Duplodnaviria</taxon>
        <taxon>Heunggongvirae</taxon>
        <taxon>Uroviricota</taxon>
        <taxon>Caudoviricetes</taxon>
        <taxon>Jeanschmidtviridae</taxon>
        <taxon>Bertelyvirus</taxon>
        <taxon>Bertelyvirus SC</taxon>
    </lineage>
</organism>
<name>A0A385EFU3_9CAUD</name>
<dbReference type="EMBL" id="MH588547">
    <property type="protein sequence ID" value="AXQ69677.1"/>
    <property type="molecule type" value="Genomic_DNA"/>
</dbReference>
<reference evidence="1" key="1">
    <citation type="submission" date="2018-07" db="EMBL/GenBank/DDBJ databases">
        <authorList>
            <person name="Wilson K.M."/>
            <person name="Ely B."/>
        </authorList>
    </citation>
    <scope>NUCLEOTIDE SEQUENCE</scope>
</reference>